<dbReference type="GO" id="GO:0035513">
    <property type="term" value="P:oxidative RNA demethylation"/>
    <property type="evidence" value="ECO:0007669"/>
    <property type="project" value="TreeGrafter"/>
</dbReference>
<dbReference type="EMBL" id="LT629751">
    <property type="protein sequence ID" value="SDS36720.1"/>
    <property type="molecule type" value="Genomic_DNA"/>
</dbReference>
<keyword evidence="1 6" id="KW-0479">Metal-binding</keyword>
<evidence type="ECO:0000256" key="1">
    <source>
        <dbReference type="ARBA" id="ARBA00022723"/>
    </source>
</evidence>
<dbReference type="PROSITE" id="PS51471">
    <property type="entry name" value="FE2OG_OXY"/>
    <property type="match status" value="1"/>
</dbReference>
<feature type="binding site" evidence="6">
    <location>
        <position position="145"/>
    </location>
    <ligand>
        <name>Fe cation</name>
        <dbReference type="ChEBI" id="CHEBI:24875"/>
        <note>catalytic</note>
    </ligand>
</feature>
<evidence type="ECO:0000313" key="9">
    <source>
        <dbReference type="Proteomes" id="UP000243359"/>
    </source>
</evidence>
<evidence type="ECO:0000313" key="8">
    <source>
        <dbReference type="EMBL" id="SDS36720.1"/>
    </source>
</evidence>
<feature type="binding site" evidence="5">
    <location>
        <position position="173"/>
    </location>
    <ligand>
        <name>substrate</name>
    </ligand>
</feature>
<dbReference type="RefSeq" id="WP_090348496.1">
    <property type="nucleotide sequence ID" value="NZ_LT629751.1"/>
</dbReference>
<dbReference type="Gene3D" id="2.60.120.590">
    <property type="entry name" value="Alpha-ketoglutarate-dependent dioxygenase AlkB-like"/>
    <property type="match status" value="1"/>
</dbReference>
<organism evidence="8 9">
    <name type="scientific">Pseudomonas oryzae</name>
    <dbReference type="NCBI Taxonomy" id="1392877"/>
    <lineage>
        <taxon>Bacteria</taxon>
        <taxon>Pseudomonadati</taxon>
        <taxon>Pseudomonadota</taxon>
        <taxon>Gammaproteobacteria</taxon>
        <taxon>Pseudomonadales</taxon>
        <taxon>Pseudomonadaceae</taxon>
        <taxon>Pseudomonas</taxon>
    </lineage>
</organism>
<protein>
    <submittedName>
        <fullName evidence="8">DNA-N1-methyladenine dioxygenase</fullName>
    </submittedName>
</protein>
<feature type="binding site" evidence="5">
    <location>
        <begin position="216"/>
        <end position="222"/>
    </location>
    <ligand>
        <name>2-oxoglutarate</name>
        <dbReference type="ChEBI" id="CHEBI:16810"/>
    </ligand>
</feature>
<proteinExistence type="predicted"/>
<evidence type="ECO:0000256" key="5">
    <source>
        <dbReference type="PIRSR" id="PIRSR604574-1"/>
    </source>
</evidence>
<dbReference type="GO" id="GO:0008198">
    <property type="term" value="F:ferrous iron binding"/>
    <property type="evidence" value="ECO:0007669"/>
    <property type="project" value="TreeGrafter"/>
</dbReference>
<feature type="binding site" evidence="5">
    <location>
        <begin position="88"/>
        <end position="90"/>
    </location>
    <ligand>
        <name>substrate</name>
    </ligand>
</feature>
<keyword evidence="2 8" id="KW-0223">Dioxygenase</keyword>
<keyword evidence="4 6" id="KW-0408">Iron</keyword>
<evidence type="ECO:0000256" key="6">
    <source>
        <dbReference type="PIRSR" id="PIRSR604574-2"/>
    </source>
</evidence>
<dbReference type="GO" id="GO:0035516">
    <property type="term" value="F:broad specificity oxidative DNA demethylase activity"/>
    <property type="evidence" value="ECO:0007669"/>
    <property type="project" value="TreeGrafter"/>
</dbReference>
<keyword evidence="9" id="KW-1185">Reference proteome</keyword>
<dbReference type="NCBIfam" id="NF011930">
    <property type="entry name" value="PRK15401.1"/>
    <property type="match status" value="1"/>
</dbReference>
<dbReference type="PANTHER" id="PTHR16557:SF2">
    <property type="entry name" value="NUCLEIC ACID DIOXYGENASE ALKBH1"/>
    <property type="match status" value="1"/>
</dbReference>
<feature type="binding site" evidence="5">
    <location>
        <position position="147"/>
    </location>
    <ligand>
        <name>substrate</name>
    </ligand>
</feature>
<dbReference type="GO" id="GO:0005737">
    <property type="term" value="C:cytoplasm"/>
    <property type="evidence" value="ECO:0007669"/>
    <property type="project" value="TreeGrafter"/>
</dbReference>
<dbReference type="Proteomes" id="UP000243359">
    <property type="component" value="Chromosome I"/>
</dbReference>
<accession>A0A1H1RLY2</accession>
<name>A0A1H1RLY2_9PSED</name>
<gene>
    <name evidence="8" type="ORF">SAMN05216221_1664</name>
</gene>
<dbReference type="AlphaFoldDB" id="A0A1H1RLY2"/>
<feature type="binding site" evidence="6">
    <location>
        <position position="143"/>
    </location>
    <ligand>
        <name>Fe cation</name>
        <dbReference type="ChEBI" id="CHEBI:24875"/>
        <note>catalytic</note>
    </ligand>
</feature>
<dbReference type="InterPro" id="IPR027450">
    <property type="entry name" value="AlkB-like"/>
</dbReference>
<dbReference type="PANTHER" id="PTHR16557">
    <property type="entry name" value="ALKYLATED DNA REPAIR PROTEIN ALKB-RELATED"/>
    <property type="match status" value="1"/>
</dbReference>
<dbReference type="InterPro" id="IPR005123">
    <property type="entry name" value="Oxoglu/Fe-dep_dioxygenase_dom"/>
</dbReference>
<dbReference type="Pfam" id="PF13532">
    <property type="entry name" value="2OG-FeII_Oxy_2"/>
    <property type="match status" value="1"/>
</dbReference>
<dbReference type="OrthoDB" id="9796932at2"/>
<dbReference type="InterPro" id="IPR004574">
    <property type="entry name" value="Alkb"/>
</dbReference>
<evidence type="ECO:0000256" key="3">
    <source>
        <dbReference type="ARBA" id="ARBA00023002"/>
    </source>
</evidence>
<evidence type="ECO:0000256" key="2">
    <source>
        <dbReference type="ARBA" id="ARBA00022964"/>
    </source>
</evidence>
<dbReference type="STRING" id="1392877.SAMN05216221_1664"/>
<keyword evidence="3" id="KW-0560">Oxidoreductase</keyword>
<dbReference type="InterPro" id="IPR037151">
    <property type="entry name" value="AlkB-like_sf"/>
</dbReference>
<feature type="binding site" evidence="6">
    <location>
        <position position="199"/>
    </location>
    <ligand>
        <name>Fe cation</name>
        <dbReference type="ChEBI" id="CHEBI:24875"/>
        <note>catalytic</note>
    </ligand>
</feature>
<feature type="binding site" evidence="5">
    <location>
        <begin position="132"/>
        <end position="134"/>
    </location>
    <ligand>
        <name>2-oxoglutarate</name>
        <dbReference type="ChEBI" id="CHEBI:16810"/>
    </ligand>
</feature>
<evidence type="ECO:0000259" key="7">
    <source>
        <dbReference type="PROSITE" id="PS51471"/>
    </source>
</evidence>
<evidence type="ECO:0000256" key="4">
    <source>
        <dbReference type="ARBA" id="ARBA00023004"/>
    </source>
</evidence>
<feature type="binding site" evidence="5">
    <location>
        <position position="81"/>
    </location>
    <ligand>
        <name>substrate</name>
    </ligand>
</feature>
<feature type="domain" description="Fe2OG dioxygenase" evidence="7">
    <location>
        <begin position="125"/>
        <end position="225"/>
    </location>
</feature>
<dbReference type="GO" id="GO:0035515">
    <property type="term" value="F:oxidative RNA demethylase activity"/>
    <property type="evidence" value="ECO:0007669"/>
    <property type="project" value="TreeGrafter"/>
</dbReference>
<sequence>MPHRSPPPFTPDLFAEAPAELPHEERLGAQALLLRGFALPCVDELLPALAKVEAVAPFRIMLTPGGQAMSVALTNCGELGWISDRRGYRYSPLDPLSGQPWPALPQAFLRLAREAATAAGFADFTPDACLVNRYLPGTRMSLHQDRDERSFAHPIVSVSLGIPAVFLFGGQARRDPAQRVPLLHGDVVVWGGADRLRFHGILPIKEAVHPLLGAQRINFTLRKAG</sequence>
<reference evidence="9" key="1">
    <citation type="submission" date="2016-10" db="EMBL/GenBank/DDBJ databases">
        <authorList>
            <person name="Varghese N."/>
            <person name="Submissions S."/>
        </authorList>
    </citation>
    <scope>NUCLEOTIDE SEQUENCE [LARGE SCALE GENOMIC DNA]</scope>
    <source>
        <strain evidence="9">KCTC 32247</strain>
    </source>
</reference>
<dbReference type="SUPFAM" id="SSF51197">
    <property type="entry name" value="Clavaminate synthase-like"/>
    <property type="match status" value="1"/>
</dbReference>
<comment type="cofactor">
    <cofactor evidence="6">
        <name>Fe(2+)</name>
        <dbReference type="ChEBI" id="CHEBI:29033"/>
    </cofactor>
    <text evidence="6">Binds 1 Fe(2+) ion per subunit.</text>
</comment>